<evidence type="ECO:0000313" key="3">
    <source>
        <dbReference type="EMBL" id="GGF30001.1"/>
    </source>
</evidence>
<dbReference type="RefSeq" id="WP_189049027.1">
    <property type="nucleotide sequence ID" value="NZ_BMJQ01000010.1"/>
</dbReference>
<organism evidence="3 4">
    <name type="scientific">Aliidongia dinghuensis</name>
    <dbReference type="NCBI Taxonomy" id="1867774"/>
    <lineage>
        <taxon>Bacteria</taxon>
        <taxon>Pseudomonadati</taxon>
        <taxon>Pseudomonadota</taxon>
        <taxon>Alphaproteobacteria</taxon>
        <taxon>Rhodospirillales</taxon>
        <taxon>Dongiaceae</taxon>
        <taxon>Aliidongia</taxon>
    </lineage>
</organism>
<dbReference type="PANTHER" id="PTHR30203:SF25">
    <property type="entry name" value="OUTER MEMBRANE PROTEIN-RELATED"/>
    <property type="match status" value="1"/>
</dbReference>
<keyword evidence="2" id="KW-0472">Membrane</keyword>
<gene>
    <name evidence="3" type="ORF">GCM10011611_40100</name>
</gene>
<dbReference type="InterPro" id="IPR010131">
    <property type="entry name" value="MdtP/NodT-like"/>
</dbReference>
<protein>
    <submittedName>
        <fullName evidence="3">RND transporter</fullName>
    </submittedName>
</protein>
<evidence type="ECO:0000256" key="2">
    <source>
        <dbReference type="RuleBase" id="RU362097"/>
    </source>
</evidence>
<evidence type="ECO:0000313" key="4">
    <source>
        <dbReference type="Proteomes" id="UP000646365"/>
    </source>
</evidence>
<dbReference type="GO" id="GO:0015562">
    <property type="term" value="F:efflux transmembrane transporter activity"/>
    <property type="evidence" value="ECO:0007669"/>
    <property type="project" value="InterPro"/>
</dbReference>
<reference evidence="3" key="1">
    <citation type="journal article" date="2014" name="Int. J. Syst. Evol. Microbiol.">
        <title>Complete genome sequence of Corynebacterium casei LMG S-19264T (=DSM 44701T), isolated from a smear-ripened cheese.</title>
        <authorList>
            <consortium name="US DOE Joint Genome Institute (JGI-PGF)"/>
            <person name="Walter F."/>
            <person name="Albersmeier A."/>
            <person name="Kalinowski J."/>
            <person name="Ruckert C."/>
        </authorList>
    </citation>
    <scope>NUCLEOTIDE SEQUENCE</scope>
    <source>
        <strain evidence="3">CGMCC 1.15725</strain>
    </source>
</reference>
<keyword evidence="2" id="KW-0449">Lipoprotein</keyword>
<feature type="chain" id="PRO_5035340643" evidence="2">
    <location>
        <begin position="22"/>
        <end position="489"/>
    </location>
</feature>
<comment type="caution">
    <text evidence="3">The sequence shown here is derived from an EMBL/GenBank/DDBJ whole genome shotgun (WGS) entry which is preliminary data.</text>
</comment>
<keyword evidence="2" id="KW-0732">Signal</keyword>
<name>A0A8J2YWL4_9PROT</name>
<feature type="signal peptide" evidence="2">
    <location>
        <begin position="1"/>
        <end position="21"/>
    </location>
</feature>
<dbReference type="PANTHER" id="PTHR30203">
    <property type="entry name" value="OUTER MEMBRANE CATION EFFLUX PROTEIN"/>
    <property type="match status" value="1"/>
</dbReference>
<keyword evidence="2" id="KW-0812">Transmembrane</keyword>
<keyword evidence="2" id="KW-0564">Palmitate</keyword>
<dbReference type="InterPro" id="IPR003423">
    <property type="entry name" value="OMP_efflux"/>
</dbReference>
<dbReference type="Gene3D" id="1.20.1600.10">
    <property type="entry name" value="Outer membrane efflux proteins (OEP)"/>
    <property type="match status" value="1"/>
</dbReference>
<keyword evidence="4" id="KW-1185">Reference proteome</keyword>
<dbReference type="PROSITE" id="PS51257">
    <property type="entry name" value="PROKAR_LIPOPROTEIN"/>
    <property type="match status" value="1"/>
</dbReference>
<reference evidence="3" key="2">
    <citation type="submission" date="2020-09" db="EMBL/GenBank/DDBJ databases">
        <authorList>
            <person name="Sun Q."/>
            <person name="Zhou Y."/>
        </authorList>
    </citation>
    <scope>NUCLEOTIDE SEQUENCE</scope>
    <source>
        <strain evidence="3">CGMCC 1.15725</strain>
    </source>
</reference>
<dbReference type="Proteomes" id="UP000646365">
    <property type="component" value="Unassembled WGS sequence"/>
</dbReference>
<comment type="subcellular location">
    <subcellularLocation>
        <location evidence="2">Cell membrane</location>
        <topology evidence="2">Lipid-anchor</topology>
    </subcellularLocation>
</comment>
<dbReference type="Gene3D" id="2.20.200.10">
    <property type="entry name" value="Outer membrane efflux proteins (OEP)"/>
    <property type="match status" value="1"/>
</dbReference>
<dbReference type="GO" id="GO:0005886">
    <property type="term" value="C:plasma membrane"/>
    <property type="evidence" value="ECO:0007669"/>
    <property type="project" value="UniProtKB-SubCell"/>
</dbReference>
<evidence type="ECO:0000256" key="1">
    <source>
        <dbReference type="ARBA" id="ARBA00007613"/>
    </source>
</evidence>
<comment type="similarity">
    <text evidence="1 2">Belongs to the outer membrane factor (OMF) (TC 1.B.17) family.</text>
</comment>
<sequence>MRRRPLIHRPLLHRLCPFVLAGLAAACTVGPDYKPDEMAVPADWTEAKPPGTDQVALERLRNWWASFNDPVLNRLVEQVIAGNEDLKIARQRLIEARAARAIAGSVDYPQVQAKAARLQSNSSTTVDYPPGIGQYRTWELGFDASWEIDIFGGTRRAKEAADADIGAAIEDRRAILVSLLGELAGDYASLRASQLRLDIANRNIEASRKAFDLTQQEFQRGLGTDLEVAQARAQWDNVRAAPPALRASIARLAHAIALLLGGFPGDLEKELSKPAPLMAVPATLPVALPSETLVNRPDIRRAERRYAAATARIGVATADLFPHFSIPLMLEPTSGTIGSLFLAKSLDWSVGLAAGTLIYDGGKTDARIESAKAAAEASRIGYEETVRGAFRDVEDALVNFQTETERNGTLKEAAADSDLAQDRATKLYSAGLTDFLKVLDSERAAFAAEDLEAQSRLALVQDVIALYKALGGGWQGVDFDPPPVVAAAP</sequence>
<dbReference type="Pfam" id="PF02321">
    <property type="entry name" value="OEP"/>
    <property type="match status" value="2"/>
</dbReference>
<dbReference type="AlphaFoldDB" id="A0A8J2YWL4"/>
<dbReference type="EMBL" id="BMJQ01000010">
    <property type="protein sequence ID" value="GGF30001.1"/>
    <property type="molecule type" value="Genomic_DNA"/>
</dbReference>
<proteinExistence type="inferred from homology"/>
<dbReference type="SUPFAM" id="SSF56954">
    <property type="entry name" value="Outer membrane efflux proteins (OEP)"/>
    <property type="match status" value="1"/>
</dbReference>
<keyword evidence="2" id="KW-1134">Transmembrane beta strand</keyword>
<accession>A0A8J2YWL4</accession>
<dbReference type="NCBIfam" id="TIGR01845">
    <property type="entry name" value="outer_NodT"/>
    <property type="match status" value="1"/>
</dbReference>